<gene>
    <name evidence="1" type="ORF">L6452_08460</name>
</gene>
<evidence type="ECO:0000313" key="1">
    <source>
        <dbReference type="EMBL" id="KAI3746044.1"/>
    </source>
</evidence>
<sequence>MATIVQISWRNWKQSEEYLVLGKPPALLMLYLLRDIEAASDDQFGLRKDWKMLRLVVWGWDSKAPLHTNSS</sequence>
<dbReference type="EMBL" id="CM042049">
    <property type="protein sequence ID" value="KAI3746044.1"/>
    <property type="molecule type" value="Genomic_DNA"/>
</dbReference>
<proteinExistence type="predicted"/>
<dbReference type="Proteomes" id="UP001055879">
    <property type="component" value="Linkage Group LG03"/>
</dbReference>
<accession>A0ACB9DHD1</accession>
<keyword evidence="2" id="KW-1185">Reference proteome</keyword>
<organism evidence="1 2">
    <name type="scientific">Arctium lappa</name>
    <name type="common">Greater burdock</name>
    <name type="synonym">Lappa major</name>
    <dbReference type="NCBI Taxonomy" id="4217"/>
    <lineage>
        <taxon>Eukaryota</taxon>
        <taxon>Viridiplantae</taxon>
        <taxon>Streptophyta</taxon>
        <taxon>Embryophyta</taxon>
        <taxon>Tracheophyta</taxon>
        <taxon>Spermatophyta</taxon>
        <taxon>Magnoliopsida</taxon>
        <taxon>eudicotyledons</taxon>
        <taxon>Gunneridae</taxon>
        <taxon>Pentapetalae</taxon>
        <taxon>asterids</taxon>
        <taxon>campanulids</taxon>
        <taxon>Asterales</taxon>
        <taxon>Asteraceae</taxon>
        <taxon>Carduoideae</taxon>
        <taxon>Cardueae</taxon>
        <taxon>Arctiinae</taxon>
        <taxon>Arctium</taxon>
    </lineage>
</organism>
<name>A0ACB9DHD1_ARCLA</name>
<evidence type="ECO:0000313" key="2">
    <source>
        <dbReference type="Proteomes" id="UP001055879"/>
    </source>
</evidence>
<protein>
    <submittedName>
        <fullName evidence="1">Uncharacterized protein</fullName>
    </submittedName>
</protein>
<reference evidence="1 2" key="2">
    <citation type="journal article" date="2022" name="Mol. Ecol. Resour.">
        <title>The genomes of chicory, endive, great burdock and yacon provide insights into Asteraceae paleo-polyploidization history and plant inulin production.</title>
        <authorList>
            <person name="Fan W."/>
            <person name="Wang S."/>
            <person name="Wang H."/>
            <person name="Wang A."/>
            <person name="Jiang F."/>
            <person name="Liu H."/>
            <person name="Zhao H."/>
            <person name="Xu D."/>
            <person name="Zhang Y."/>
        </authorList>
    </citation>
    <scope>NUCLEOTIDE SEQUENCE [LARGE SCALE GENOMIC DNA]</scope>
    <source>
        <strain evidence="2">cv. Niubang</strain>
    </source>
</reference>
<comment type="caution">
    <text evidence="1">The sequence shown here is derived from an EMBL/GenBank/DDBJ whole genome shotgun (WGS) entry which is preliminary data.</text>
</comment>
<reference evidence="2" key="1">
    <citation type="journal article" date="2022" name="Mol. Ecol. Resour.">
        <title>The genomes of chicory, endive, great burdock and yacon provide insights into Asteraceae palaeo-polyploidization history and plant inulin production.</title>
        <authorList>
            <person name="Fan W."/>
            <person name="Wang S."/>
            <person name="Wang H."/>
            <person name="Wang A."/>
            <person name="Jiang F."/>
            <person name="Liu H."/>
            <person name="Zhao H."/>
            <person name="Xu D."/>
            <person name="Zhang Y."/>
        </authorList>
    </citation>
    <scope>NUCLEOTIDE SEQUENCE [LARGE SCALE GENOMIC DNA]</scope>
    <source>
        <strain evidence="2">cv. Niubang</strain>
    </source>
</reference>